<gene>
    <name evidence="1" type="ORF">LHGZ1_1825</name>
</gene>
<dbReference type="EMBL" id="CP022115">
    <property type="protein sequence ID" value="ASJ24656.1"/>
    <property type="molecule type" value="Genomic_DNA"/>
</dbReference>
<dbReference type="AlphaFoldDB" id="A0A248LJW6"/>
<reference evidence="2" key="1">
    <citation type="submission" date="2017-06" db="EMBL/GenBank/DDBJ databases">
        <title>Whole genome sequence of Laribacter hongkongensis LHGZ1.</title>
        <authorList>
            <person name="Chen D."/>
            <person name="Wu H."/>
            <person name="Chen J."/>
        </authorList>
    </citation>
    <scope>NUCLEOTIDE SEQUENCE [LARGE SCALE GENOMIC DNA]</scope>
    <source>
        <strain evidence="2">LHGZ1</strain>
    </source>
</reference>
<sequence length="40" mass="4429">MSTNKEIHPLQSACRLAACRLAQSRSGRARDLTGREDVTE</sequence>
<dbReference type="Proteomes" id="UP000197424">
    <property type="component" value="Chromosome"/>
</dbReference>
<name>A0A248LJW6_9NEIS</name>
<organism evidence="1 2">
    <name type="scientific">Laribacter hongkongensis</name>
    <dbReference type="NCBI Taxonomy" id="168471"/>
    <lineage>
        <taxon>Bacteria</taxon>
        <taxon>Pseudomonadati</taxon>
        <taxon>Pseudomonadota</taxon>
        <taxon>Betaproteobacteria</taxon>
        <taxon>Neisseriales</taxon>
        <taxon>Aquaspirillaceae</taxon>
        <taxon>Laribacter</taxon>
    </lineage>
</organism>
<evidence type="ECO:0000313" key="2">
    <source>
        <dbReference type="Proteomes" id="UP000197424"/>
    </source>
</evidence>
<evidence type="ECO:0000313" key="1">
    <source>
        <dbReference type="EMBL" id="ASJ24656.1"/>
    </source>
</evidence>
<protein>
    <submittedName>
        <fullName evidence="1">Uncharacterized protein</fullName>
    </submittedName>
</protein>
<proteinExistence type="predicted"/>
<accession>A0A248LJW6</accession>